<dbReference type="GO" id="GO:0019432">
    <property type="term" value="P:triglyceride biosynthetic process"/>
    <property type="evidence" value="ECO:0007669"/>
    <property type="project" value="UniProtKB-UniPathway"/>
</dbReference>
<accession>A0A6J6PGZ2</accession>
<evidence type="ECO:0000256" key="2">
    <source>
        <dbReference type="ARBA" id="ARBA00005189"/>
    </source>
</evidence>
<dbReference type="GO" id="GO:0001666">
    <property type="term" value="P:response to hypoxia"/>
    <property type="evidence" value="ECO:0007669"/>
    <property type="project" value="TreeGrafter"/>
</dbReference>
<name>A0A6J6PGZ2_9ZZZZ</name>
<evidence type="ECO:0000259" key="9">
    <source>
        <dbReference type="Pfam" id="PF06974"/>
    </source>
</evidence>
<dbReference type="PANTHER" id="PTHR31650:SF1">
    <property type="entry name" value="WAX ESTER SYNTHASE_DIACYLGLYCEROL ACYLTRANSFERASE 4-RELATED"/>
    <property type="match status" value="1"/>
</dbReference>
<dbReference type="EC" id="2.3.1.20" evidence="3"/>
<feature type="region of interest" description="Disordered" evidence="7">
    <location>
        <begin position="169"/>
        <end position="194"/>
    </location>
</feature>
<dbReference type="GO" id="GO:0004144">
    <property type="term" value="F:diacylglycerol O-acyltransferase activity"/>
    <property type="evidence" value="ECO:0007669"/>
    <property type="project" value="UniProtKB-EC"/>
</dbReference>
<dbReference type="AlphaFoldDB" id="A0A6J6PGZ2"/>
<evidence type="ECO:0000313" key="13">
    <source>
        <dbReference type="EMBL" id="CAB5061830.1"/>
    </source>
</evidence>
<evidence type="ECO:0000313" key="10">
    <source>
        <dbReference type="EMBL" id="CAB4697822.1"/>
    </source>
</evidence>
<dbReference type="PANTHER" id="PTHR31650">
    <property type="entry name" value="O-ACYLTRANSFERASE (WSD1-LIKE) FAMILY PROTEIN"/>
    <property type="match status" value="1"/>
</dbReference>
<evidence type="ECO:0000313" key="12">
    <source>
        <dbReference type="EMBL" id="CAB4883199.1"/>
    </source>
</evidence>
<dbReference type="GO" id="GO:0071731">
    <property type="term" value="P:response to nitric oxide"/>
    <property type="evidence" value="ECO:0007669"/>
    <property type="project" value="TreeGrafter"/>
</dbReference>
<comment type="catalytic activity">
    <reaction evidence="6">
        <text>an acyl-CoA + a 1,2-diacyl-sn-glycerol = a triacyl-sn-glycerol + CoA</text>
        <dbReference type="Rhea" id="RHEA:10868"/>
        <dbReference type="ChEBI" id="CHEBI:17815"/>
        <dbReference type="ChEBI" id="CHEBI:57287"/>
        <dbReference type="ChEBI" id="CHEBI:58342"/>
        <dbReference type="ChEBI" id="CHEBI:64615"/>
        <dbReference type="EC" id="2.3.1.20"/>
    </reaction>
</comment>
<evidence type="ECO:0000313" key="11">
    <source>
        <dbReference type="EMBL" id="CAB4758714.1"/>
    </source>
</evidence>
<evidence type="ECO:0000256" key="3">
    <source>
        <dbReference type="ARBA" id="ARBA00013244"/>
    </source>
</evidence>
<gene>
    <name evidence="10" type="ORF">UFOPK2602_00407</name>
    <name evidence="11" type="ORF">UFOPK2806_01502</name>
    <name evidence="12" type="ORF">UFOPK3417_01571</name>
    <name evidence="13" type="ORF">UFOPK4306_01096</name>
</gene>
<keyword evidence="5" id="KW-0012">Acyltransferase</keyword>
<dbReference type="EMBL" id="CAEZYY010000020">
    <property type="protein sequence ID" value="CAB4758714.1"/>
    <property type="molecule type" value="Genomic_DNA"/>
</dbReference>
<dbReference type="InterPro" id="IPR045034">
    <property type="entry name" value="O-acyltransferase_WSD1-like"/>
</dbReference>
<comment type="pathway">
    <text evidence="2">Lipid metabolism.</text>
</comment>
<protein>
    <recommendedName>
        <fullName evidence="3">diacylglycerol O-acyltransferase</fullName>
        <ecNumber evidence="3">2.3.1.20</ecNumber>
    </recommendedName>
</protein>
<keyword evidence="4" id="KW-0808">Transferase</keyword>
<evidence type="ECO:0000256" key="7">
    <source>
        <dbReference type="SAM" id="MobiDB-lite"/>
    </source>
</evidence>
<sequence length="465" mass="49991">MDSVGEVPDAPQFDSRMTDAEGLMWRLDRDPALTGTFGNLAIVDRAPDFDRLRRRLDHACASVPRLRQRVHSTPANLTPPHWVEDPNFDLNFHLRRIALPKPATLAELHHLAALLVLDPFEPTRPLWQFVVIEGLRGGRAAILQKMHHAVADGETGVRLTLEFVDLERDAPEPSPAEGGTPSTDPGSTPQPSAAEALSDVLTGGLRMPLGVLRQLRELLSDPDGSQGASEVLKSLLAQLTDVGKAQSPLWTKRSLRRGFETLHTPIDGVKNAAKNLGGTVNTAFLTAVADAAGCYHREFGAPVDTLRASMVVSTRTEASGSNAFTLARLVVPTGEMSVRERFATVHEQAGSARNTSAAASLEKLAGIASALPTGVLTRIAHQQSQTVDFATSSLRGAPMPIYIAGSKVLANYPLGPLVGVAFNLTAMSYGESLDMGLHVDLAAVQQPAALRRHLDQAFKRLARTR</sequence>
<proteinExistence type="predicted"/>
<reference evidence="10" key="1">
    <citation type="submission" date="2020-05" db="EMBL/GenBank/DDBJ databases">
        <authorList>
            <person name="Chiriac C."/>
            <person name="Salcher M."/>
            <person name="Ghai R."/>
            <person name="Kavagutti S V."/>
        </authorList>
    </citation>
    <scope>NUCLEOTIDE SEQUENCE</scope>
</reference>
<feature type="domain" description="O-acyltransferase WSD1-like N-terminal" evidence="8">
    <location>
        <begin position="47"/>
        <end position="283"/>
    </location>
</feature>
<dbReference type="GO" id="GO:0005886">
    <property type="term" value="C:plasma membrane"/>
    <property type="evidence" value="ECO:0007669"/>
    <property type="project" value="TreeGrafter"/>
</dbReference>
<dbReference type="GO" id="GO:0051701">
    <property type="term" value="P:biological process involved in interaction with host"/>
    <property type="evidence" value="ECO:0007669"/>
    <property type="project" value="TreeGrafter"/>
</dbReference>
<dbReference type="InterPro" id="IPR004255">
    <property type="entry name" value="O-acyltransferase_WSD1_N"/>
</dbReference>
<evidence type="ECO:0000256" key="4">
    <source>
        <dbReference type="ARBA" id="ARBA00022679"/>
    </source>
</evidence>
<dbReference type="Pfam" id="PF06974">
    <property type="entry name" value="WS_DGAT_C"/>
    <property type="match status" value="1"/>
</dbReference>
<evidence type="ECO:0000256" key="1">
    <source>
        <dbReference type="ARBA" id="ARBA00004771"/>
    </source>
</evidence>
<dbReference type="EMBL" id="CAEZXX010000017">
    <property type="protein sequence ID" value="CAB4697822.1"/>
    <property type="molecule type" value="Genomic_DNA"/>
</dbReference>
<comment type="pathway">
    <text evidence="1">Glycerolipid metabolism; triacylglycerol biosynthesis.</text>
</comment>
<feature type="domain" description="O-acyltransferase WSD1 C-terminal" evidence="9">
    <location>
        <begin position="322"/>
        <end position="461"/>
    </location>
</feature>
<dbReference type="Pfam" id="PF03007">
    <property type="entry name" value="WS_DGAT_cat"/>
    <property type="match status" value="1"/>
</dbReference>
<feature type="compositionally biased region" description="Polar residues" evidence="7">
    <location>
        <begin position="180"/>
        <end position="191"/>
    </location>
</feature>
<organism evidence="10">
    <name type="scientific">freshwater metagenome</name>
    <dbReference type="NCBI Taxonomy" id="449393"/>
    <lineage>
        <taxon>unclassified sequences</taxon>
        <taxon>metagenomes</taxon>
        <taxon>ecological metagenomes</taxon>
    </lineage>
</organism>
<dbReference type="SUPFAM" id="SSF52777">
    <property type="entry name" value="CoA-dependent acyltransferases"/>
    <property type="match status" value="1"/>
</dbReference>
<dbReference type="InterPro" id="IPR023213">
    <property type="entry name" value="CAT-like_dom_sf"/>
</dbReference>
<dbReference type="InterPro" id="IPR009721">
    <property type="entry name" value="O-acyltransferase_WSD1_C"/>
</dbReference>
<dbReference type="Gene3D" id="3.30.559.10">
    <property type="entry name" value="Chloramphenicol acetyltransferase-like domain"/>
    <property type="match status" value="1"/>
</dbReference>
<dbReference type="EMBL" id="CAFBLR010000181">
    <property type="protein sequence ID" value="CAB4883199.1"/>
    <property type="molecule type" value="Genomic_DNA"/>
</dbReference>
<evidence type="ECO:0000259" key="8">
    <source>
        <dbReference type="Pfam" id="PF03007"/>
    </source>
</evidence>
<evidence type="ECO:0000256" key="6">
    <source>
        <dbReference type="ARBA" id="ARBA00048109"/>
    </source>
</evidence>
<evidence type="ECO:0000256" key="5">
    <source>
        <dbReference type="ARBA" id="ARBA00023315"/>
    </source>
</evidence>
<dbReference type="UniPathway" id="UPA00282"/>
<dbReference type="EMBL" id="CAFBQP010000036">
    <property type="protein sequence ID" value="CAB5061830.1"/>
    <property type="molecule type" value="Genomic_DNA"/>
</dbReference>